<proteinExistence type="predicted"/>
<accession>A0A5B7HFC5</accession>
<sequence length="71" mass="8089">MARRSLLDLEKTRRTPHIPGPIAARESGQEQQNDGIKKAYWIVSSIKFIKSYQKDGDNNCLETSLLKEVKS</sequence>
<gene>
    <name evidence="2" type="ORF">E2C01_063053</name>
</gene>
<evidence type="ECO:0000313" key="2">
    <source>
        <dbReference type="EMBL" id="MPC68843.1"/>
    </source>
</evidence>
<reference evidence="2 3" key="1">
    <citation type="submission" date="2019-05" db="EMBL/GenBank/DDBJ databases">
        <title>Another draft genome of Portunus trituberculatus and its Hox gene families provides insights of decapod evolution.</title>
        <authorList>
            <person name="Jeong J.-H."/>
            <person name="Song I."/>
            <person name="Kim S."/>
            <person name="Choi T."/>
            <person name="Kim D."/>
            <person name="Ryu S."/>
            <person name="Kim W."/>
        </authorList>
    </citation>
    <scope>NUCLEOTIDE SEQUENCE [LARGE SCALE GENOMIC DNA]</scope>
    <source>
        <tissue evidence="2">Muscle</tissue>
    </source>
</reference>
<name>A0A5B7HFC5_PORTR</name>
<comment type="caution">
    <text evidence="2">The sequence shown here is derived from an EMBL/GenBank/DDBJ whole genome shotgun (WGS) entry which is preliminary data.</text>
</comment>
<keyword evidence="3" id="KW-1185">Reference proteome</keyword>
<dbReference type="EMBL" id="VSRR010028463">
    <property type="protein sequence ID" value="MPC68843.1"/>
    <property type="molecule type" value="Genomic_DNA"/>
</dbReference>
<evidence type="ECO:0000313" key="3">
    <source>
        <dbReference type="Proteomes" id="UP000324222"/>
    </source>
</evidence>
<organism evidence="2 3">
    <name type="scientific">Portunus trituberculatus</name>
    <name type="common">Swimming crab</name>
    <name type="synonym">Neptunus trituberculatus</name>
    <dbReference type="NCBI Taxonomy" id="210409"/>
    <lineage>
        <taxon>Eukaryota</taxon>
        <taxon>Metazoa</taxon>
        <taxon>Ecdysozoa</taxon>
        <taxon>Arthropoda</taxon>
        <taxon>Crustacea</taxon>
        <taxon>Multicrustacea</taxon>
        <taxon>Malacostraca</taxon>
        <taxon>Eumalacostraca</taxon>
        <taxon>Eucarida</taxon>
        <taxon>Decapoda</taxon>
        <taxon>Pleocyemata</taxon>
        <taxon>Brachyura</taxon>
        <taxon>Eubrachyura</taxon>
        <taxon>Portunoidea</taxon>
        <taxon>Portunidae</taxon>
        <taxon>Portuninae</taxon>
        <taxon>Portunus</taxon>
    </lineage>
</organism>
<protein>
    <submittedName>
        <fullName evidence="2">Uncharacterized protein</fullName>
    </submittedName>
</protein>
<dbReference type="Proteomes" id="UP000324222">
    <property type="component" value="Unassembled WGS sequence"/>
</dbReference>
<feature type="region of interest" description="Disordered" evidence="1">
    <location>
        <begin position="1"/>
        <end position="32"/>
    </location>
</feature>
<evidence type="ECO:0000256" key="1">
    <source>
        <dbReference type="SAM" id="MobiDB-lite"/>
    </source>
</evidence>
<dbReference type="AlphaFoldDB" id="A0A5B7HFC5"/>
<feature type="compositionally biased region" description="Basic and acidic residues" evidence="1">
    <location>
        <begin position="1"/>
        <end position="13"/>
    </location>
</feature>